<evidence type="ECO:0000259" key="5">
    <source>
        <dbReference type="Pfam" id="PF04355"/>
    </source>
</evidence>
<dbReference type="AlphaFoldDB" id="A0A437LZK9"/>
<dbReference type="InterPro" id="IPR026592">
    <property type="entry name" value="BamE"/>
</dbReference>
<reference evidence="6 7" key="1">
    <citation type="submission" date="2019-01" db="EMBL/GenBank/DDBJ databases">
        <authorList>
            <person name="Chen W.-M."/>
        </authorList>
    </citation>
    <scope>NUCLEOTIDE SEQUENCE [LARGE SCALE GENOMIC DNA]</scope>
    <source>
        <strain evidence="6 7">CCP-7</strain>
    </source>
</reference>
<comment type="caution">
    <text evidence="6">The sequence shown here is derived from an EMBL/GenBank/DDBJ whole genome shotgun (WGS) entry which is preliminary data.</text>
</comment>
<organism evidence="6 7">
    <name type="scientific">Sphingomonas crocodyli</name>
    <dbReference type="NCBI Taxonomy" id="1979270"/>
    <lineage>
        <taxon>Bacteria</taxon>
        <taxon>Pseudomonadati</taxon>
        <taxon>Pseudomonadota</taxon>
        <taxon>Alphaproteobacteria</taxon>
        <taxon>Sphingomonadales</taxon>
        <taxon>Sphingomonadaceae</taxon>
        <taxon>Sphingomonas</taxon>
    </lineage>
</organism>
<evidence type="ECO:0000313" key="7">
    <source>
        <dbReference type="Proteomes" id="UP000282971"/>
    </source>
</evidence>
<dbReference type="Pfam" id="PF04355">
    <property type="entry name" value="BamE"/>
    <property type="match status" value="1"/>
</dbReference>
<sequence length="160" mass="17050">MSIKLSRAAAICAAIALAGLSGACARIRDHKGYVVDSTLIGTVQPGVDNRESVSKTLGRPSFAGQFDGDKTWYYIARDTRQIAFRNPRPVSQMTLIVHFDAKGNVASVERAGMEKVARVSLYGDKTPTLGRDRGFFSELFGNIGRVGGVSQGGGTADNPN</sequence>
<dbReference type="GO" id="GO:0030674">
    <property type="term" value="F:protein-macromolecule adaptor activity"/>
    <property type="evidence" value="ECO:0007669"/>
    <property type="project" value="TreeGrafter"/>
</dbReference>
<keyword evidence="1 4" id="KW-0732">Signal</keyword>
<evidence type="ECO:0000256" key="2">
    <source>
        <dbReference type="ARBA" id="ARBA00023136"/>
    </source>
</evidence>
<dbReference type="PANTHER" id="PTHR37482">
    <property type="entry name" value="OUTER MEMBRANE PROTEIN ASSEMBLY FACTOR BAME"/>
    <property type="match status" value="1"/>
</dbReference>
<name>A0A437LZK9_9SPHN</name>
<proteinExistence type="predicted"/>
<dbReference type="GO" id="GO:0051205">
    <property type="term" value="P:protein insertion into membrane"/>
    <property type="evidence" value="ECO:0007669"/>
    <property type="project" value="TreeGrafter"/>
</dbReference>
<dbReference type="InterPro" id="IPR007450">
    <property type="entry name" value="BamE_dom"/>
</dbReference>
<gene>
    <name evidence="6" type="ORF">EOD43_14650</name>
</gene>
<keyword evidence="2" id="KW-0472">Membrane</keyword>
<dbReference type="GO" id="GO:0043165">
    <property type="term" value="P:Gram-negative-bacterium-type cell outer membrane assembly"/>
    <property type="evidence" value="ECO:0007669"/>
    <property type="project" value="TreeGrafter"/>
</dbReference>
<dbReference type="GO" id="GO:1990063">
    <property type="term" value="C:Bam protein complex"/>
    <property type="evidence" value="ECO:0007669"/>
    <property type="project" value="TreeGrafter"/>
</dbReference>
<feature type="domain" description="Outer membrane protein assembly factor BamE" evidence="5">
    <location>
        <begin position="32"/>
        <end position="107"/>
    </location>
</feature>
<evidence type="ECO:0000313" key="6">
    <source>
        <dbReference type="EMBL" id="RVT90786.1"/>
    </source>
</evidence>
<dbReference type="PROSITE" id="PS51257">
    <property type="entry name" value="PROKAR_LIPOPROTEIN"/>
    <property type="match status" value="1"/>
</dbReference>
<dbReference type="PANTHER" id="PTHR37482:SF1">
    <property type="entry name" value="OUTER MEMBRANE PROTEIN ASSEMBLY FACTOR BAME"/>
    <property type="match status" value="1"/>
</dbReference>
<evidence type="ECO:0000256" key="3">
    <source>
        <dbReference type="ARBA" id="ARBA00023237"/>
    </source>
</evidence>
<feature type="chain" id="PRO_5019010268" evidence="4">
    <location>
        <begin position="26"/>
        <end position="160"/>
    </location>
</feature>
<dbReference type="Proteomes" id="UP000282971">
    <property type="component" value="Unassembled WGS sequence"/>
</dbReference>
<feature type="signal peptide" evidence="4">
    <location>
        <begin position="1"/>
        <end position="25"/>
    </location>
</feature>
<dbReference type="Gene3D" id="3.30.1450.10">
    <property type="match status" value="1"/>
</dbReference>
<keyword evidence="3" id="KW-0998">Cell outer membrane</keyword>
<accession>A0A437LZK9</accession>
<protein>
    <submittedName>
        <fullName evidence="6">Outer membrane protein assembly factor BamE</fullName>
    </submittedName>
</protein>
<keyword evidence="7" id="KW-1185">Reference proteome</keyword>
<dbReference type="RefSeq" id="WP_127744802.1">
    <property type="nucleotide sequence ID" value="NZ_SACN01000002.1"/>
</dbReference>
<evidence type="ECO:0000256" key="1">
    <source>
        <dbReference type="ARBA" id="ARBA00022729"/>
    </source>
</evidence>
<evidence type="ECO:0000256" key="4">
    <source>
        <dbReference type="SAM" id="SignalP"/>
    </source>
</evidence>
<dbReference type="OrthoDB" id="7160681at2"/>
<dbReference type="InterPro" id="IPR037873">
    <property type="entry name" value="BamE-like"/>
</dbReference>
<dbReference type="EMBL" id="SACN01000002">
    <property type="protein sequence ID" value="RVT90786.1"/>
    <property type="molecule type" value="Genomic_DNA"/>
</dbReference>